<organism evidence="1 2">
    <name type="scientific">Camellia lanceoleosa</name>
    <dbReference type="NCBI Taxonomy" id="1840588"/>
    <lineage>
        <taxon>Eukaryota</taxon>
        <taxon>Viridiplantae</taxon>
        <taxon>Streptophyta</taxon>
        <taxon>Embryophyta</taxon>
        <taxon>Tracheophyta</taxon>
        <taxon>Spermatophyta</taxon>
        <taxon>Magnoliopsida</taxon>
        <taxon>eudicotyledons</taxon>
        <taxon>Gunneridae</taxon>
        <taxon>Pentapetalae</taxon>
        <taxon>asterids</taxon>
        <taxon>Ericales</taxon>
        <taxon>Theaceae</taxon>
        <taxon>Camellia</taxon>
    </lineage>
</organism>
<protein>
    <submittedName>
        <fullName evidence="1">UDP-glycosyltransferase 92A1</fullName>
    </submittedName>
</protein>
<comment type="caution">
    <text evidence="1">The sequence shown here is derived from an EMBL/GenBank/DDBJ whole genome shotgun (WGS) entry which is preliminary data.</text>
</comment>
<dbReference type="EMBL" id="CM045760">
    <property type="protein sequence ID" value="KAI8026392.1"/>
    <property type="molecule type" value="Genomic_DNA"/>
</dbReference>
<proteinExistence type="predicted"/>
<evidence type="ECO:0000313" key="2">
    <source>
        <dbReference type="Proteomes" id="UP001060215"/>
    </source>
</evidence>
<name>A0ACC0IM08_9ERIC</name>
<accession>A0ACC0IM08</accession>
<sequence>MFPFMAQGHLIPFLALARQLEQRKGYTITIVNTPLNIQKLKSLLPPETDIRLAEIPFCGTDYDLPSDSENTDALSHTDLIGLFKASETLQSPFKSLIVEITEHDGHAPVCIISDMFLGWTVQVARELGIFHSVFIAGNGYSMGIYFSISMDPSLWQTDDGEFSLADFPEAGKIKQARVSVDLKFVDGADIIFSFRLQQFSYCLCSDDLIEYHGEDRPKWSEIF</sequence>
<gene>
    <name evidence="1" type="ORF">LOK49_LG02G03974</name>
</gene>
<dbReference type="Proteomes" id="UP001060215">
    <property type="component" value="Chromosome 3"/>
</dbReference>
<keyword evidence="2" id="KW-1185">Reference proteome</keyword>
<reference evidence="1 2" key="1">
    <citation type="journal article" date="2022" name="Plant J.">
        <title>Chromosome-level genome of Camellia lanceoleosa provides a valuable resource for understanding genome evolution and self-incompatibility.</title>
        <authorList>
            <person name="Gong W."/>
            <person name="Xiao S."/>
            <person name="Wang L."/>
            <person name="Liao Z."/>
            <person name="Chang Y."/>
            <person name="Mo W."/>
            <person name="Hu G."/>
            <person name="Li W."/>
            <person name="Zhao G."/>
            <person name="Zhu H."/>
            <person name="Hu X."/>
            <person name="Ji K."/>
            <person name="Xiang X."/>
            <person name="Song Q."/>
            <person name="Yuan D."/>
            <person name="Jin S."/>
            <person name="Zhang L."/>
        </authorList>
    </citation>
    <scope>NUCLEOTIDE SEQUENCE [LARGE SCALE GENOMIC DNA]</scope>
    <source>
        <strain evidence="1">SQ_2022a</strain>
    </source>
</reference>
<evidence type="ECO:0000313" key="1">
    <source>
        <dbReference type="EMBL" id="KAI8026392.1"/>
    </source>
</evidence>